<gene>
    <name evidence="1" type="ORF">ASZ90_019771</name>
</gene>
<protein>
    <submittedName>
        <fullName evidence="1">Uncharacterized protein</fullName>
    </submittedName>
</protein>
<proteinExistence type="predicted"/>
<dbReference type="AlphaFoldDB" id="A0A0W8E371"/>
<dbReference type="EMBL" id="LNQE01001907">
    <property type="protein sequence ID" value="KUG02838.1"/>
    <property type="molecule type" value="Genomic_DNA"/>
</dbReference>
<sequence length="63" mass="7417">MEYGDMVIVNHPRHPFYNYVGKIVGRRGKKSPDDILMLVLINNRSYIIPESMLSMYKQSQEEN</sequence>
<evidence type="ECO:0000313" key="1">
    <source>
        <dbReference type="EMBL" id="KUG02838.1"/>
    </source>
</evidence>
<comment type="caution">
    <text evidence="1">The sequence shown here is derived from an EMBL/GenBank/DDBJ whole genome shotgun (WGS) entry which is preliminary data.</text>
</comment>
<accession>A0A0W8E371</accession>
<reference evidence="1" key="1">
    <citation type="journal article" date="2015" name="Proc. Natl. Acad. Sci. U.S.A.">
        <title>Networks of energetic and metabolic interactions define dynamics in microbial communities.</title>
        <authorList>
            <person name="Embree M."/>
            <person name="Liu J.K."/>
            <person name="Al-Bassam M.M."/>
            <person name="Zengler K."/>
        </authorList>
    </citation>
    <scope>NUCLEOTIDE SEQUENCE</scope>
</reference>
<organism evidence="1">
    <name type="scientific">hydrocarbon metagenome</name>
    <dbReference type="NCBI Taxonomy" id="938273"/>
    <lineage>
        <taxon>unclassified sequences</taxon>
        <taxon>metagenomes</taxon>
        <taxon>ecological metagenomes</taxon>
    </lineage>
</organism>
<name>A0A0W8E371_9ZZZZ</name>